<name>A0A174GNQ1_FLAPL</name>
<sequence>MAEGIKTGLRSYAGGQGKGNLGIYNGCAGENILVPDSAFVLGTGLGNDGTWGGLAAGAGGRADGQNGQRLLRWACGVAVVIPGGTGMGGLHSNGLGGIHGGAAAQTDHHIHPLGLCQLRSSGDQFSGWVWDHAVIVHTGHTCVSQAFFDLGVQFCHRRELGDGHQHGLFPIAGSKGPRLGDAAGAEDDLGGGKIIKVLHFIHSF</sequence>
<proteinExistence type="predicted"/>
<dbReference type="AlphaFoldDB" id="A0A174GNQ1"/>
<gene>
    <name evidence="1" type="ORF">ERS852411_01898</name>
</gene>
<evidence type="ECO:0000313" key="2">
    <source>
        <dbReference type="Proteomes" id="UP000095746"/>
    </source>
</evidence>
<dbReference type="Proteomes" id="UP000095746">
    <property type="component" value="Unassembled WGS sequence"/>
</dbReference>
<organism evidence="1 2">
    <name type="scientific">Flavonifractor plautii</name>
    <name type="common">Fusobacterium plautii</name>
    <dbReference type="NCBI Taxonomy" id="292800"/>
    <lineage>
        <taxon>Bacteria</taxon>
        <taxon>Bacillati</taxon>
        <taxon>Bacillota</taxon>
        <taxon>Clostridia</taxon>
        <taxon>Eubacteriales</taxon>
        <taxon>Oscillospiraceae</taxon>
        <taxon>Flavonifractor</taxon>
    </lineage>
</organism>
<protein>
    <submittedName>
        <fullName evidence="1">Uncharacterized protein</fullName>
    </submittedName>
</protein>
<reference evidence="1 2" key="1">
    <citation type="submission" date="2015-09" db="EMBL/GenBank/DDBJ databases">
        <authorList>
            <consortium name="Pathogen Informatics"/>
        </authorList>
    </citation>
    <scope>NUCLEOTIDE SEQUENCE [LARGE SCALE GENOMIC DNA]</scope>
    <source>
        <strain evidence="1 2">2789STDY5608854</strain>
    </source>
</reference>
<accession>A0A174GNQ1</accession>
<dbReference type="EMBL" id="CYZT01000132">
    <property type="protein sequence ID" value="CUO64272.1"/>
    <property type="molecule type" value="Genomic_DNA"/>
</dbReference>
<evidence type="ECO:0000313" key="1">
    <source>
        <dbReference type="EMBL" id="CUO64272.1"/>
    </source>
</evidence>